<gene>
    <name evidence="3" type="ORF">TCAL_06647</name>
</gene>
<dbReference type="Gene3D" id="3.10.100.10">
    <property type="entry name" value="Mannose-Binding Protein A, subunit A"/>
    <property type="match status" value="1"/>
</dbReference>
<evidence type="ECO:0000313" key="3">
    <source>
        <dbReference type="EMBL" id="TRY70296.1"/>
    </source>
</evidence>
<feature type="compositionally biased region" description="Pro residues" evidence="1">
    <location>
        <begin position="280"/>
        <end position="292"/>
    </location>
</feature>
<feature type="signal peptide" evidence="2">
    <location>
        <begin position="1"/>
        <end position="19"/>
    </location>
</feature>
<feature type="chain" id="PRO_5021957503" description="C-type lectin domain-containing protein" evidence="2">
    <location>
        <begin position="20"/>
        <end position="325"/>
    </location>
</feature>
<protein>
    <recommendedName>
        <fullName evidence="5">C-type lectin domain-containing protein</fullName>
    </recommendedName>
</protein>
<feature type="region of interest" description="Disordered" evidence="1">
    <location>
        <begin position="275"/>
        <end position="310"/>
    </location>
</feature>
<dbReference type="InterPro" id="IPR016187">
    <property type="entry name" value="CTDL_fold"/>
</dbReference>
<dbReference type="PANTHER" id="PTHR21407:SF1">
    <property type="entry name" value="RE43931P"/>
    <property type="match status" value="1"/>
</dbReference>
<keyword evidence="2" id="KW-0732">Signal</keyword>
<reference evidence="3 4" key="1">
    <citation type="journal article" date="2018" name="Nat. Ecol. Evol.">
        <title>Genomic signatures of mitonuclear coevolution across populations of Tigriopus californicus.</title>
        <authorList>
            <person name="Barreto F.S."/>
            <person name="Watson E.T."/>
            <person name="Lima T.G."/>
            <person name="Willett C.S."/>
            <person name="Edmands S."/>
            <person name="Li W."/>
            <person name="Burton R.S."/>
        </authorList>
    </citation>
    <scope>NUCLEOTIDE SEQUENCE [LARGE SCALE GENOMIC DNA]</scope>
    <source>
        <strain evidence="3 4">San Diego</strain>
    </source>
</reference>
<evidence type="ECO:0008006" key="5">
    <source>
        <dbReference type="Google" id="ProtNLM"/>
    </source>
</evidence>
<name>A0A553NXZ6_TIGCA</name>
<feature type="compositionally biased region" description="Basic residues" evidence="1">
    <location>
        <begin position="296"/>
        <end position="308"/>
    </location>
</feature>
<evidence type="ECO:0000313" key="4">
    <source>
        <dbReference type="Proteomes" id="UP000318571"/>
    </source>
</evidence>
<sequence>MKLLLAVLLLCFIAEVVLSQKPARIGPDGKPLLNRPIVEECKKRKSHLKWGGHHYFLSWREPWHKFEDWDWFNGRNFCRDRCMDLVSFDTPGEYEIFAAIALQDNINSTYTSGRKCNFKGKGCDAAHLQPINKNGWFWAGASNTRIPDTEENNEFSYWSPVGETGQRQPDNYEGLKEGPIDTDFDIGVTIEGLQEYHDEACLAAMNNKYQDGFAWHDVACHFRSVIICEDSDQLISLVKSQDAEDVAETVVEGKNAVDIDTLDLISIQPIVRNPLQQAPPLGPGPNRPPNFPQPQRRPRPPIRPKRRPSGFLGALGFRGLPFLFK</sequence>
<accession>A0A553NXZ6</accession>
<dbReference type="STRING" id="6832.A0A553NXZ6"/>
<evidence type="ECO:0000256" key="1">
    <source>
        <dbReference type="SAM" id="MobiDB-lite"/>
    </source>
</evidence>
<dbReference type="InterPro" id="IPR016186">
    <property type="entry name" value="C-type_lectin-like/link_sf"/>
</dbReference>
<dbReference type="OrthoDB" id="10354128at2759"/>
<organism evidence="3 4">
    <name type="scientific">Tigriopus californicus</name>
    <name type="common">Marine copepod</name>
    <dbReference type="NCBI Taxonomy" id="6832"/>
    <lineage>
        <taxon>Eukaryota</taxon>
        <taxon>Metazoa</taxon>
        <taxon>Ecdysozoa</taxon>
        <taxon>Arthropoda</taxon>
        <taxon>Crustacea</taxon>
        <taxon>Multicrustacea</taxon>
        <taxon>Hexanauplia</taxon>
        <taxon>Copepoda</taxon>
        <taxon>Harpacticoida</taxon>
        <taxon>Harpacticidae</taxon>
        <taxon>Tigriopus</taxon>
    </lineage>
</organism>
<comment type="caution">
    <text evidence="3">The sequence shown here is derived from an EMBL/GenBank/DDBJ whole genome shotgun (WGS) entry which is preliminary data.</text>
</comment>
<dbReference type="SUPFAM" id="SSF56436">
    <property type="entry name" value="C-type lectin-like"/>
    <property type="match status" value="1"/>
</dbReference>
<keyword evidence="4" id="KW-1185">Reference proteome</keyword>
<evidence type="ECO:0000256" key="2">
    <source>
        <dbReference type="SAM" id="SignalP"/>
    </source>
</evidence>
<dbReference type="Proteomes" id="UP000318571">
    <property type="component" value="Chromosome 9"/>
</dbReference>
<proteinExistence type="predicted"/>
<dbReference type="PANTHER" id="PTHR21407">
    <property type="entry name" value="RE43931P-RELATED"/>
    <property type="match status" value="1"/>
</dbReference>
<dbReference type="EMBL" id="VCGU01000009">
    <property type="protein sequence ID" value="TRY70296.1"/>
    <property type="molecule type" value="Genomic_DNA"/>
</dbReference>
<dbReference type="AlphaFoldDB" id="A0A553NXZ6"/>